<dbReference type="Proteomes" id="UP001108089">
    <property type="component" value="Unassembled WGS sequence"/>
</dbReference>
<evidence type="ECO:0000259" key="1">
    <source>
        <dbReference type="PROSITE" id="PS50234"/>
    </source>
</evidence>
<evidence type="ECO:0000313" key="2">
    <source>
        <dbReference type="EMBL" id="MCF3940203.1"/>
    </source>
</evidence>
<gene>
    <name evidence="2" type="ORF">L1892_17655</name>
</gene>
<dbReference type="InterPro" id="IPR002035">
    <property type="entry name" value="VWF_A"/>
</dbReference>
<keyword evidence="3" id="KW-1185">Reference proteome</keyword>
<sequence>MNTDDAPGPRLDAAKQAVQALVASVPPETEVGVTAFGSTVPSTKGPTVGCTDVVTVAQLAPVDRQQMSTMVGGVRAQGWSPVGSALLAAAEPLKDKRGSIILVSDGEATCQPDPCATAAQIREQNPEITISAVGFKTASEQLKCIADAGNGEFVTADNTAQLIPRLKAVQEPNSAASALTPDGLYGLSLGDSLDDIRAANPSFPSGPDPGESVVIEWRDCRWHFADGELIKIEPTAAVATIDGVVPGAPMSRVVELYGEPVSVDTAQHRAYFVADRSIQSAFMVTYDSDPAAGTVQSIVLCKCLPEPSSISASPDPAAVQTGLSALCGNVAEQRTVTHPKLGQVVVGLARPSGMGTGCIAAVDGDGAELLVQKVGVYKDALDFADPITDSTNNVFITYNPGRYNGVVVLVPDEDGFADIGWDQSGEYQSTTNAFYYAELEGPGSDGRYTITQYGNDCEPSCADGAISEKTLRWNGSQYIG</sequence>
<protein>
    <submittedName>
        <fullName evidence="2">VWA domain-containing protein</fullName>
    </submittedName>
</protein>
<evidence type="ECO:0000313" key="3">
    <source>
        <dbReference type="Proteomes" id="UP001108089"/>
    </source>
</evidence>
<proteinExistence type="predicted"/>
<dbReference type="Gene3D" id="3.40.50.410">
    <property type="entry name" value="von Willebrand factor, type A domain"/>
    <property type="match status" value="1"/>
</dbReference>
<accession>A0ABS9DQW4</accession>
<dbReference type="InterPro" id="IPR036465">
    <property type="entry name" value="vWFA_dom_sf"/>
</dbReference>
<comment type="caution">
    <text evidence="2">The sequence shown here is derived from an EMBL/GenBank/DDBJ whole genome shotgun (WGS) entry which is preliminary data.</text>
</comment>
<dbReference type="SMART" id="SM00327">
    <property type="entry name" value="VWA"/>
    <property type="match status" value="1"/>
</dbReference>
<name>A0ABS9DQW4_9ACTN</name>
<dbReference type="PROSITE" id="PS50234">
    <property type="entry name" value="VWFA"/>
    <property type="match status" value="1"/>
</dbReference>
<dbReference type="SUPFAM" id="SSF53300">
    <property type="entry name" value="vWA-like"/>
    <property type="match status" value="1"/>
</dbReference>
<dbReference type="EMBL" id="JAKGCU010000018">
    <property type="protein sequence ID" value="MCF3940203.1"/>
    <property type="molecule type" value="Genomic_DNA"/>
</dbReference>
<feature type="domain" description="VWFA" evidence="1">
    <location>
        <begin position="1"/>
        <end position="169"/>
    </location>
</feature>
<organism evidence="2 3">
    <name type="scientific">Gordonia tangerina</name>
    <dbReference type="NCBI Taxonomy" id="2911060"/>
    <lineage>
        <taxon>Bacteria</taxon>
        <taxon>Bacillati</taxon>
        <taxon>Actinomycetota</taxon>
        <taxon>Actinomycetes</taxon>
        <taxon>Mycobacteriales</taxon>
        <taxon>Gordoniaceae</taxon>
        <taxon>Gordonia</taxon>
    </lineage>
</organism>
<reference evidence="2" key="1">
    <citation type="submission" date="2022-01" db="EMBL/GenBank/DDBJ databases">
        <title>Gordonia xiamenensis sp. nov., isolated from surface seawater in Xiamen.</title>
        <authorList>
            <person name="He Y.F."/>
        </authorList>
    </citation>
    <scope>NUCLEOTIDE SEQUENCE</scope>
    <source>
        <strain evidence="2">GW1C4-4</strain>
    </source>
</reference>